<organism evidence="1 2">
    <name type="scientific">Acidiferrobacter thiooxydans</name>
    <dbReference type="NCBI Taxonomy" id="163359"/>
    <lineage>
        <taxon>Bacteria</taxon>
        <taxon>Pseudomonadati</taxon>
        <taxon>Pseudomonadota</taxon>
        <taxon>Gammaproteobacteria</taxon>
        <taxon>Acidiferrobacterales</taxon>
        <taxon>Acidiferrobacteraceae</taxon>
        <taxon>Acidiferrobacter</taxon>
    </lineage>
</organism>
<reference evidence="1 2" key="1">
    <citation type="submission" date="2018-02" db="EMBL/GenBank/DDBJ databases">
        <title>Insights into the biology of acidophilic members of the Acidiferrobacteraceae family derived from comparative genomic analyses.</title>
        <authorList>
            <person name="Issotta F."/>
            <person name="Thyssen C."/>
            <person name="Mena C."/>
            <person name="Moya A."/>
            <person name="Bellenberg S."/>
            <person name="Sproer C."/>
            <person name="Covarrubias P.C."/>
            <person name="Sand W."/>
            <person name="Quatrini R."/>
            <person name="Vera M."/>
        </authorList>
    </citation>
    <scope>NUCLEOTIDE SEQUENCE [LARGE SCALE GENOMIC DNA]</scope>
    <source>
        <strain evidence="2">m-1</strain>
    </source>
</reference>
<dbReference type="STRING" id="163359.A9R16_11240"/>
<protein>
    <submittedName>
        <fullName evidence="1">DUF481 domain-containing protein</fullName>
    </submittedName>
</protein>
<dbReference type="EMBL" id="PSYR01000001">
    <property type="protein sequence ID" value="RCN58374.1"/>
    <property type="molecule type" value="Genomic_DNA"/>
</dbReference>
<evidence type="ECO:0000313" key="2">
    <source>
        <dbReference type="Proteomes" id="UP000253250"/>
    </source>
</evidence>
<dbReference type="Proteomes" id="UP000253250">
    <property type="component" value="Unassembled WGS sequence"/>
</dbReference>
<evidence type="ECO:0000313" key="1">
    <source>
        <dbReference type="EMBL" id="RCN58374.1"/>
    </source>
</evidence>
<keyword evidence="2" id="KW-1185">Reference proteome</keyword>
<name>A0A1C2G1V4_9GAMM</name>
<accession>A0A1C2G1V4</accession>
<dbReference type="Pfam" id="PF04338">
    <property type="entry name" value="DUF481"/>
    <property type="match status" value="1"/>
</dbReference>
<dbReference type="RefSeq" id="WP_065970135.1">
    <property type="nucleotide sequence ID" value="NZ_CP080624.1"/>
</dbReference>
<proteinExistence type="predicted"/>
<sequence>MVLACALCAPGHARAAAPVPKHALSAQVGLGYAATTGTSNTRTLNTNDHVRYERGLWRYAGRLSYDYAASLGIVNANRLALDLKASHYFSGEKENFLLVTLGYVRNPFDGYRHYEVESVGAGHQFLRHGPMRFKIDAGAGLRQNTYFTGARNDVPVLRLAADYHWQLSKKSLFSQRVAVLGASTGTLLTSSTGLTAPISGRLALKLSEIVDHYTSAPAGFKPTSTFTTLNLIYNFP</sequence>
<comment type="caution">
    <text evidence="1">The sequence shown here is derived from an EMBL/GenBank/DDBJ whole genome shotgun (WGS) entry which is preliminary data.</text>
</comment>
<dbReference type="AlphaFoldDB" id="A0A1C2G1V4"/>
<gene>
    <name evidence="1" type="ORF">C4900_00815</name>
</gene>
<dbReference type="InterPro" id="IPR007433">
    <property type="entry name" value="DUF481"/>
</dbReference>